<dbReference type="PROSITE" id="PS50889">
    <property type="entry name" value="S4"/>
    <property type="match status" value="1"/>
</dbReference>
<dbReference type="SUPFAM" id="SSF55174">
    <property type="entry name" value="Alpha-L RNA-binding motif"/>
    <property type="match status" value="1"/>
</dbReference>
<dbReference type="PROSITE" id="PS01149">
    <property type="entry name" value="PSI_RSU"/>
    <property type="match status" value="1"/>
</dbReference>
<dbReference type="CDD" id="cd00165">
    <property type="entry name" value="S4"/>
    <property type="match status" value="1"/>
</dbReference>
<evidence type="ECO:0000256" key="4">
    <source>
        <dbReference type="PROSITE-ProRule" id="PRU00182"/>
    </source>
</evidence>
<evidence type="ECO:0000313" key="7">
    <source>
        <dbReference type="EMBL" id="CUN94802.1"/>
    </source>
</evidence>
<evidence type="ECO:0000259" key="6">
    <source>
        <dbReference type="SMART" id="SM00363"/>
    </source>
</evidence>
<dbReference type="EC" id="5.4.99.-" evidence="5"/>
<dbReference type="AlphaFoldDB" id="A0A174B1Q1"/>
<dbReference type="CDD" id="cd02870">
    <property type="entry name" value="PseudoU_synth_RsuA_like"/>
    <property type="match status" value="1"/>
</dbReference>
<dbReference type="GeneID" id="83708747"/>
<dbReference type="Proteomes" id="UP000095546">
    <property type="component" value="Unassembled WGS sequence"/>
</dbReference>
<name>A0A174B1Q1_9FIRM</name>
<dbReference type="InterPro" id="IPR042092">
    <property type="entry name" value="PsdUridine_s_RsuA/RluB/E/F_cat"/>
</dbReference>
<dbReference type="GO" id="GO:0005829">
    <property type="term" value="C:cytosol"/>
    <property type="evidence" value="ECO:0007669"/>
    <property type="project" value="UniProtKB-ARBA"/>
</dbReference>
<dbReference type="PANTHER" id="PTHR47683">
    <property type="entry name" value="PSEUDOURIDINE SYNTHASE FAMILY PROTEIN-RELATED"/>
    <property type="match status" value="1"/>
</dbReference>
<dbReference type="InterPro" id="IPR036986">
    <property type="entry name" value="S4_RNA-bd_sf"/>
</dbReference>
<keyword evidence="3 5" id="KW-0413">Isomerase</keyword>
<dbReference type="SMART" id="SM00363">
    <property type="entry name" value="S4"/>
    <property type="match status" value="1"/>
</dbReference>
<dbReference type="FunFam" id="3.10.290.10:FF:000003">
    <property type="entry name" value="Pseudouridine synthase"/>
    <property type="match status" value="1"/>
</dbReference>
<gene>
    <name evidence="7" type="primary">rluB</name>
    <name evidence="7" type="ORF">ERS852385_01762</name>
</gene>
<protein>
    <recommendedName>
        <fullName evidence="5">Pseudouridine synthase</fullName>
        <ecNumber evidence="5">5.4.99.-</ecNumber>
    </recommendedName>
</protein>
<organism evidence="7 8">
    <name type="scientific">Mitsuokella jalaludinii</name>
    <dbReference type="NCBI Taxonomy" id="187979"/>
    <lineage>
        <taxon>Bacteria</taxon>
        <taxon>Bacillati</taxon>
        <taxon>Bacillota</taxon>
        <taxon>Negativicutes</taxon>
        <taxon>Selenomonadales</taxon>
        <taxon>Selenomonadaceae</taxon>
        <taxon>Mitsuokella</taxon>
    </lineage>
</organism>
<dbReference type="InterPro" id="IPR020103">
    <property type="entry name" value="PsdUridine_synth_cat_dom_sf"/>
</dbReference>
<dbReference type="FunFam" id="3.30.70.1560:FF:000001">
    <property type="entry name" value="Pseudouridine synthase"/>
    <property type="match status" value="1"/>
</dbReference>
<dbReference type="Pfam" id="PF01479">
    <property type="entry name" value="S4"/>
    <property type="match status" value="1"/>
</dbReference>
<reference evidence="7 8" key="1">
    <citation type="submission" date="2015-09" db="EMBL/GenBank/DDBJ databases">
        <authorList>
            <consortium name="Pathogen Informatics"/>
        </authorList>
    </citation>
    <scope>NUCLEOTIDE SEQUENCE [LARGE SCALE GENOMIC DNA]</scope>
    <source>
        <strain evidence="7 8">2789STDY5608828</strain>
    </source>
</reference>
<dbReference type="NCBIfam" id="TIGR00093">
    <property type="entry name" value="pseudouridine synthase"/>
    <property type="match status" value="1"/>
</dbReference>
<dbReference type="EMBL" id="CYYU01000015">
    <property type="protein sequence ID" value="CUN94802.1"/>
    <property type="molecule type" value="Genomic_DNA"/>
</dbReference>
<dbReference type="OrthoDB" id="9807213at2"/>
<dbReference type="eggNOG" id="COG1187">
    <property type="taxonomic scope" value="Bacteria"/>
</dbReference>
<dbReference type="PANTHER" id="PTHR47683:SF2">
    <property type="entry name" value="RNA-BINDING S4 DOMAIN-CONTAINING PROTEIN"/>
    <property type="match status" value="1"/>
</dbReference>
<comment type="similarity">
    <text evidence="1 5">Belongs to the pseudouridine synthase RsuA family.</text>
</comment>
<dbReference type="InterPro" id="IPR002942">
    <property type="entry name" value="S4_RNA-bd"/>
</dbReference>
<dbReference type="InterPro" id="IPR020094">
    <property type="entry name" value="TruA/RsuA/RluB/E/F_N"/>
</dbReference>
<dbReference type="SUPFAM" id="SSF55120">
    <property type="entry name" value="Pseudouridine synthase"/>
    <property type="match status" value="1"/>
</dbReference>
<keyword evidence="2 4" id="KW-0694">RNA-binding</keyword>
<dbReference type="STRING" id="187979.ERS852385_01762"/>
<keyword evidence="8" id="KW-1185">Reference proteome</keyword>
<dbReference type="RefSeq" id="WP_036375473.1">
    <property type="nucleotide sequence ID" value="NZ_CABIWZ010000015.1"/>
</dbReference>
<dbReference type="InterPro" id="IPR000748">
    <property type="entry name" value="PsdUridine_synth_RsuA/RluB/E/F"/>
</dbReference>
<dbReference type="InterPro" id="IPR006145">
    <property type="entry name" value="PsdUridine_synth_RsuA/RluA"/>
</dbReference>
<dbReference type="InterPro" id="IPR018496">
    <property type="entry name" value="PsdUridine_synth_RsuA/RluB_CS"/>
</dbReference>
<dbReference type="Gene3D" id="3.10.290.10">
    <property type="entry name" value="RNA-binding S4 domain"/>
    <property type="match status" value="1"/>
</dbReference>
<evidence type="ECO:0000256" key="2">
    <source>
        <dbReference type="ARBA" id="ARBA00022884"/>
    </source>
</evidence>
<proteinExistence type="inferred from homology"/>
<evidence type="ECO:0000256" key="1">
    <source>
        <dbReference type="ARBA" id="ARBA00008348"/>
    </source>
</evidence>
<evidence type="ECO:0000313" key="8">
    <source>
        <dbReference type="Proteomes" id="UP000095546"/>
    </source>
</evidence>
<evidence type="ECO:0000256" key="5">
    <source>
        <dbReference type="RuleBase" id="RU003887"/>
    </source>
</evidence>
<evidence type="ECO:0000256" key="3">
    <source>
        <dbReference type="ARBA" id="ARBA00023235"/>
    </source>
</evidence>
<dbReference type="Pfam" id="PF00849">
    <property type="entry name" value="PseudoU_synth_2"/>
    <property type="match status" value="1"/>
</dbReference>
<dbReference type="InterPro" id="IPR050343">
    <property type="entry name" value="RsuA_PseudoU_synthase"/>
</dbReference>
<dbReference type="Gene3D" id="3.30.70.1560">
    <property type="entry name" value="Alpha-L RNA-binding motif"/>
    <property type="match status" value="1"/>
</dbReference>
<feature type="domain" description="RNA-binding S4" evidence="6">
    <location>
        <begin position="4"/>
        <end position="62"/>
    </location>
</feature>
<sequence length="249" mass="27844">MAEERLQKIISQAGIASRRAAEKMILEGRVRVDGKVVRELGTKVDSAAHAITVDGRAIGGVEHHVYLLLNKPKGYLSTAKDDRGRRTVLDLLPEVKERVYPVGRLDNNTEGLLLITNDGTLMNGLLHPRFEVEKTYHAGVTGQLTEEKLQMLRDGLLLEDGMTAPAKVSLLPERELSERERGFTRVSIAIHEGRNRQVRRMFAAVGCDVKALKRVRFADLTLKGVARGHHRTLTQEEVSRLYRLAGLTR</sequence>
<dbReference type="GO" id="GO:0003723">
    <property type="term" value="F:RNA binding"/>
    <property type="evidence" value="ECO:0007669"/>
    <property type="project" value="UniProtKB-KW"/>
</dbReference>
<dbReference type="GO" id="GO:0120159">
    <property type="term" value="F:rRNA pseudouridine synthase activity"/>
    <property type="evidence" value="ECO:0007669"/>
    <property type="project" value="UniProtKB-ARBA"/>
</dbReference>
<dbReference type="Gene3D" id="3.30.70.580">
    <property type="entry name" value="Pseudouridine synthase I, catalytic domain, N-terminal subdomain"/>
    <property type="match status" value="1"/>
</dbReference>
<dbReference type="GO" id="GO:0000455">
    <property type="term" value="P:enzyme-directed rRNA pseudouridine synthesis"/>
    <property type="evidence" value="ECO:0007669"/>
    <property type="project" value="UniProtKB-ARBA"/>
</dbReference>
<accession>A0A174B1Q1</accession>